<keyword evidence="4 7" id="KW-1133">Transmembrane helix</keyword>
<evidence type="ECO:0008006" key="10">
    <source>
        <dbReference type="Google" id="ProtNLM"/>
    </source>
</evidence>
<evidence type="ECO:0000256" key="7">
    <source>
        <dbReference type="SAM" id="Phobius"/>
    </source>
</evidence>
<evidence type="ECO:0000256" key="6">
    <source>
        <dbReference type="ARBA" id="ARBA00023180"/>
    </source>
</evidence>
<evidence type="ECO:0000313" key="8">
    <source>
        <dbReference type="EMBL" id="TWU46376.1"/>
    </source>
</evidence>
<comment type="caution">
    <text evidence="8">The sequence shown here is derived from an EMBL/GenBank/DDBJ whole genome shotgun (WGS) entry which is preliminary data.</text>
</comment>
<dbReference type="InterPro" id="IPR046956">
    <property type="entry name" value="RLP23-like"/>
</dbReference>
<evidence type="ECO:0000256" key="3">
    <source>
        <dbReference type="ARBA" id="ARBA00022729"/>
    </source>
</evidence>
<gene>
    <name evidence="8" type="ORF">Poly51_57720</name>
</gene>
<reference evidence="8 9" key="1">
    <citation type="submission" date="2019-02" db="EMBL/GenBank/DDBJ databases">
        <title>Deep-cultivation of Planctomycetes and their phenomic and genomic characterization uncovers novel biology.</title>
        <authorList>
            <person name="Wiegand S."/>
            <person name="Jogler M."/>
            <person name="Boedeker C."/>
            <person name="Pinto D."/>
            <person name="Vollmers J."/>
            <person name="Rivas-Marin E."/>
            <person name="Kohn T."/>
            <person name="Peeters S.H."/>
            <person name="Heuer A."/>
            <person name="Rast P."/>
            <person name="Oberbeckmann S."/>
            <person name="Bunk B."/>
            <person name="Jeske O."/>
            <person name="Meyerdierks A."/>
            <person name="Storesund J.E."/>
            <person name="Kallscheuer N."/>
            <person name="Luecker S."/>
            <person name="Lage O.M."/>
            <person name="Pohl T."/>
            <person name="Merkel B.J."/>
            <person name="Hornburger P."/>
            <person name="Mueller R.-W."/>
            <person name="Bruemmer F."/>
            <person name="Labrenz M."/>
            <person name="Spormann A.M."/>
            <person name="Op Den Camp H."/>
            <person name="Overmann J."/>
            <person name="Amann R."/>
            <person name="Jetten M.S.M."/>
            <person name="Mascher T."/>
            <person name="Medema M.H."/>
            <person name="Devos D.P."/>
            <person name="Kaster A.-K."/>
            <person name="Ovreas L."/>
            <person name="Rohde M."/>
            <person name="Galperin M.Y."/>
            <person name="Jogler C."/>
        </authorList>
    </citation>
    <scope>NUCLEOTIDE SEQUENCE [LARGE SCALE GENOMIC DNA]</scope>
    <source>
        <strain evidence="8 9">Poly51</strain>
    </source>
</reference>
<dbReference type="SUPFAM" id="SSF52047">
    <property type="entry name" value="RNI-like"/>
    <property type="match status" value="1"/>
</dbReference>
<dbReference type="EMBL" id="SJPW01000008">
    <property type="protein sequence ID" value="TWU46376.1"/>
    <property type="molecule type" value="Genomic_DNA"/>
</dbReference>
<feature type="transmembrane region" description="Helical" evidence="7">
    <location>
        <begin position="95"/>
        <end position="116"/>
    </location>
</feature>
<keyword evidence="3" id="KW-0732">Signal</keyword>
<dbReference type="Gene3D" id="3.80.10.10">
    <property type="entry name" value="Ribonuclease Inhibitor"/>
    <property type="match status" value="2"/>
</dbReference>
<proteinExistence type="predicted"/>
<dbReference type="AlphaFoldDB" id="A0A5C6EFJ8"/>
<keyword evidence="5 7" id="KW-0472">Membrane</keyword>
<evidence type="ECO:0000256" key="5">
    <source>
        <dbReference type="ARBA" id="ARBA00023136"/>
    </source>
</evidence>
<keyword evidence="6" id="KW-0325">Glycoprotein</keyword>
<organism evidence="8 9">
    <name type="scientific">Rubripirellula tenax</name>
    <dbReference type="NCBI Taxonomy" id="2528015"/>
    <lineage>
        <taxon>Bacteria</taxon>
        <taxon>Pseudomonadati</taxon>
        <taxon>Planctomycetota</taxon>
        <taxon>Planctomycetia</taxon>
        <taxon>Pirellulales</taxon>
        <taxon>Pirellulaceae</taxon>
        <taxon>Rubripirellula</taxon>
    </lineage>
</organism>
<evidence type="ECO:0000256" key="4">
    <source>
        <dbReference type="ARBA" id="ARBA00022989"/>
    </source>
</evidence>
<protein>
    <recommendedName>
        <fullName evidence="10">Leucine Rich repeats (2 copies)</fullName>
    </recommendedName>
</protein>
<dbReference type="InterPro" id="IPR032675">
    <property type="entry name" value="LRR_dom_sf"/>
</dbReference>
<accession>A0A5C6EFJ8</accession>
<comment type="subcellular location">
    <subcellularLocation>
        <location evidence="1">Membrane</location>
    </subcellularLocation>
</comment>
<dbReference type="RefSeq" id="WP_146462180.1">
    <property type="nucleotide sequence ID" value="NZ_SJPW01000008.1"/>
</dbReference>
<evidence type="ECO:0000256" key="2">
    <source>
        <dbReference type="ARBA" id="ARBA00022692"/>
    </source>
</evidence>
<feature type="transmembrane region" description="Helical" evidence="7">
    <location>
        <begin position="128"/>
        <end position="150"/>
    </location>
</feature>
<evidence type="ECO:0000256" key="1">
    <source>
        <dbReference type="ARBA" id="ARBA00004370"/>
    </source>
</evidence>
<name>A0A5C6EFJ8_9BACT</name>
<sequence length="922" mass="102619">MKPSENAAKVTEAAPSLQRQTWQVGLLVVAITVLSNLPYKYANSANSGYAAIESVVDFPIQMPPVPRMAGWPFRYLIQYPSDDAYANRSPVSRFAVVPLAMNLGLALLVAITLAVYSRRRSNRGQTGVRTLSIGDLLVLTTFLAIGFAWWQHLGSLAKRDADLQQRIRSAGGGVAVSAWVPQFLAERIPSSLRDRLVRIHSVRIEHPKIDLLQSIFELNELQVVRVGGNEFDESQLHSLGSNPHIFDLRVAGRPLDAGTIEMIQSLPNLRTLNLMRTSVDAQDIQGLTGIERLNLIHSDVRPSEIERPEWSRSLVELRIGHPGPGGEPESLLLSDWPRLKTLAVEEFDTLANSDAMTVRLQRMPMLEEVRLDTFQKFALELGDLPKLTKLSDSQIQWEARVPRGGKSPGQIWCSTIEIRNAPEFEELYFFMPDMERLILRETPKFKGAFVGAYYKTYRNQPYETNIKPAAIQAVLEGLGASDGPELIDLDAVPLANADLSPLAKNARIRDLRLSQTGTTLKQWKSLEDLTELVRLDLHESQSDEKALGWILDTFPKLQHLSISPKNDDNFFMRSNETTLEIVDHASIRELDLKPFSTEIFGDVRIFNSPSLSIALSLGYVRKLEIIGANSIAGLSLQSPFPENATIERLDSANFFAVGGPGVTDKTTEAIEGCKTMDTLTLAYPNLSTEAIERLPIGPTTSSLSLPGTLVTDEIALKWPKLPFVKHLDFRDTAITEKTINHLCSGGIPYRMVLDRTKVDVSDISKSMDFSQLKALSLANVNIGGETMKRILKDASLEYLNLSGNTLDDDLLSALIASAGRLEILVMRDCTVDEKKFTELANQTRIVFDIDGTDFPTALMTRLLSSQRIVEVEQWQMQKAITQQQQSGQSMQWFRFGAAPTDALIDIDRFADLYNQVSAPEPL</sequence>
<keyword evidence="9" id="KW-1185">Reference proteome</keyword>
<evidence type="ECO:0000313" key="9">
    <source>
        <dbReference type="Proteomes" id="UP000318288"/>
    </source>
</evidence>
<dbReference type="PANTHER" id="PTHR48063">
    <property type="entry name" value="LRR RECEPTOR-LIKE KINASE"/>
    <property type="match status" value="1"/>
</dbReference>
<dbReference type="Proteomes" id="UP000318288">
    <property type="component" value="Unassembled WGS sequence"/>
</dbReference>
<dbReference type="GO" id="GO:0016020">
    <property type="term" value="C:membrane"/>
    <property type="evidence" value="ECO:0007669"/>
    <property type="project" value="UniProtKB-SubCell"/>
</dbReference>
<dbReference type="PANTHER" id="PTHR48063:SF35">
    <property type="entry name" value="RECEPTOR-LIKE PROTEIN 12"/>
    <property type="match status" value="1"/>
</dbReference>
<feature type="transmembrane region" description="Helical" evidence="7">
    <location>
        <begin position="21"/>
        <end position="39"/>
    </location>
</feature>
<dbReference type="OrthoDB" id="221449at2"/>
<keyword evidence="2 7" id="KW-0812">Transmembrane</keyword>